<dbReference type="AlphaFoldDB" id="Q6MD68"/>
<accession>Q6MD68</accession>
<evidence type="ECO:0000313" key="1">
    <source>
        <dbReference type="EMBL" id="CAF23481.1"/>
    </source>
</evidence>
<reference evidence="1 2" key="1">
    <citation type="journal article" date="2004" name="Science">
        <title>Illuminating the evolutionary history of chlamydiae.</title>
        <authorList>
            <person name="Horn M."/>
            <person name="Collingro A."/>
            <person name="Schmitz-Esser S."/>
            <person name="Beier C.L."/>
            <person name="Purkhold U."/>
            <person name="Fartmann B."/>
            <person name="Brandt P."/>
            <person name="Nyakatura G.J."/>
            <person name="Droege M."/>
            <person name="Frishman D."/>
            <person name="Rattei T."/>
            <person name="Mewes H."/>
            <person name="Wagner M."/>
        </authorList>
    </citation>
    <scope>NUCLEOTIDE SEQUENCE [LARGE SCALE GENOMIC DNA]</scope>
    <source>
        <strain evidence="1 2">UWE25</strain>
    </source>
</reference>
<keyword evidence="2" id="KW-1185">Reference proteome</keyword>
<dbReference type="HOGENOM" id="CLU_2667789_0_0_0"/>
<name>Q6MD68_PARUW</name>
<dbReference type="STRING" id="264201.pc0757"/>
<gene>
    <name evidence="1" type="ORF">PC_RS03635</name>
</gene>
<dbReference type="EMBL" id="BX908798">
    <property type="protein sequence ID" value="CAF23481.1"/>
    <property type="molecule type" value="Genomic_DNA"/>
</dbReference>
<organism evidence="1 2">
    <name type="scientific">Protochlamydia amoebophila (strain UWE25)</name>
    <dbReference type="NCBI Taxonomy" id="264201"/>
    <lineage>
        <taxon>Bacteria</taxon>
        <taxon>Pseudomonadati</taxon>
        <taxon>Chlamydiota</taxon>
        <taxon>Chlamydiia</taxon>
        <taxon>Parachlamydiales</taxon>
        <taxon>Parachlamydiaceae</taxon>
        <taxon>Candidatus Protochlamydia</taxon>
    </lineage>
</organism>
<evidence type="ECO:0000313" key="2">
    <source>
        <dbReference type="Proteomes" id="UP000000529"/>
    </source>
</evidence>
<sequence>MVVDFKVPLESIYCFFQLADYYQLIKVVKNLEKQLLDAYKLKKYEIFNSSEDSLIELKKLLNFAQQYQLNILKII</sequence>
<protein>
    <submittedName>
        <fullName evidence="1">Uncharacterized protein</fullName>
    </submittedName>
</protein>
<dbReference type="KEGG" id="pcu:PC_RS03635"/>
<dbReference type="eggNOG" id="COG4886">
    <property type="taxonomic scope" value="Bacteria"/>
</dbReference>
<proteinExistence type="predicted"/>
<dbReference type="Proteomes" id="UP000000529">
    <property type="component" value="Chromosome"/>
</dbReference>